<keyword evidence="9" id="KW-1185">Reference proteome</keyword>
<evidence type="ECO:0000256" key="3">
    <source>
        <dbReference type="ARBA" id="ARBA00022692"/>
    </source>
</evidence>
<evidence type="ECO:0000256" key="2">
    <source>
        <dbReference type="ARBA" id="ARBA00022531"/>
    </source>
</evidence>
<dbReference type="InterPro" id="IPR009388">
    <property type="entry name" value="PSII_PsbY"/>
</dbReference>
<dbReference type="OrthoDB" id="2016024at2759"/>
<organism evidence="8 9">
    <name type="scientific">Protea cynaroides</name>
    <dbReference type="NCBI Taxonomy" id="273540"/>
    <lineage>
        <taxon>Eukaryota</taxon>
        <taxon>Viridiplantae</taxon>
        <taxon>Streptophyta</taxon>
        <taxon>Embryophyta</taxon>
        <taxon>Tracheophyta</taxon>
        <taxon>Spermatophyta</taxon>
        <taxon>Magnoliopsida</taxon>
        <taxon>Proteales</taxon>
        <taxon>Proteaceae</taxon>
        <taxon>Protea</taxon>
    </lineage>
</organism>
<comment type="caution">
    <text evidence="8">The sequence shown here is derived from an EMBL/GenBank/DDBJ whole genome shotgun (WGS) entry which is preliminary data.</text>
</comment>
<dbReference type="EMBL" id="JAMYWD010000004">
    <property type="protein sequence ID" value="KAJ4974172.1"/>
    <property type="molecule type" value="Genomic_DNA"/>
</dbReference>
<dbReference type="Proteomes" id="UP001141806">
    <property type="component" value="Unassembled WGS sequence"/>
</dbReference>
<accession>A0A9Q0QWA9</accession>
<sequence>MAATTASMALSNAKCLSINSPNNLNPSKPSFKPISLFSLQNLPKGLTISKAFTENSNFSLSLVGTTIAGAIFSTLSSCDPALAAQQIVEIAEGDNRGLALLLSMIHAIAWVLFNILQPALNQINQMRSSKGIIIGLLLGDCGTGFCGSLDFESLAHSSFVVEIVMGEEDVSRDDFWLLDESFMERFLPSISRPLEI</sequence>
<dbReference type="GO" id="GO:0009523">
    <property type="term" value="C:photosystem II"/>
    <property type="evidence" value="ECO:0007669"/>
    <property type="project" value="UniProtKB-KW"/>
</dbReference>
<dbReference type="GO" id="GO:0030145">
    <property type="term" value="F:manganese ion binding"/>
    <property type="evidence" value="ECO:0007669"/>
    <property type="project" value="InterPro"/>
</dbReference>
<evidence type="ECO:0000256" key="4">
    <source>
        <dbReference type="ARBA" id="ARBA00022989"/>
    </source>
</evidence>
<dbReference type="GO" id="GO:0009534">
    <property type="term" value="C:chloroplast thylakoid"/>
    <property type="evidence" value="ECO:0007669"/>
    <property type="project" value="TreeGrafter"/>
</dbReference>
<keyword evidence="2" id="KW-0602">Photosynthesis</keyword>
<evidence type="ECO:0000313" key="9">
    <source>
        <dbReference type="Proteomes" id="UP001141806"/>
    </source>
</evidence>
<evidence type="ECO:0000256" key="1">
    <source>
        <dbReference type="ARBA" id="ARBA00004370"/>
    </source>
</evidence>
<dbReference type="HAMAP" id="MF_00717">
    <property type="entry name" value="PSII_PsbY"/>
    <property type="match status" value="1"/>
</dbReference>
<keyword evidence="7" id="KW-0604">Photosystem II</keyword>
<dbReference type="GO" id="GO:0045454">
    <property type="term" value="P:cell redox homeostasis"/>
    <property type="evidence" value="ECO:0007669"/>
    <property type="project" value="TreeGrafter"/>
</dbReference>
<dbReference type="PANTHER" id="PTHR34790:SF1">
    <property type="entry name" value="PHOTOSYSTEM II CORE COMPLEX PROTEINS PSBY, CHLOROPLASTIC"/>
    <property type="match status" value="1"/>
</dbReference>
<evidence type="ECO:0000256" key="7">
    <source>
        <dbReference type="ARBA" id="ARBA00023276"/>
    </source>
</evidence>
<reference evidence="8" key="1">
    <citation type="journal article" date="2023" name="Plant J.">
        <title>The genome of the king protea, Protea cynaroides.</title>
        <authorList>
            <person name="Chang J."/>
            <person name="Duong T.A."/>
            <person name="Schoeman C."/>
            <person name="Ma X."/>
            <person name="Roodt D."/>
            <person name="Barker N."/>
            <person name="Li Z."/>
            <person name="Van de Peer Y."/>
            <person name="Mizrachi E."/>
        </authorList>
    </citation>
    <scope>NUCLEOTIDE SEQUENCE</scope>
    <source>
        <tissue evidence="8">Young leaves</tissue>
    </source>
</reference>
<keyword evidence="3" id="KW-0812">Transmembrane</keyword>
<evidence type="ECO:0000313" key="8">
    <source>
        <dbReference type="EMBL" id="KAJ4974172.1"/>
    </source>
</evidence>
<keyword evidence="6" id="KW-0472">Membrane</keyword>
<evidence type="ECO:0000256" key="5">
    <source>
        <dbReference type="ARBA" id="ARBA00023078"/>
    </source>
</evidence>
<dbReference type="GO" id="GO:0015979">
    <property type="term" value="P:photosynthesis"/>
    <property type="evidence" value="ECO:0007669"/>
    <property type="project" value="UniProtKB-KW"/>
</dbReference>
<keyword evidence="4" id="KW-1133">Transmembrane helix</keyword>
<proteinExistence type="inferred from homology"/>
<gene>
    <name evidence="8" type="ORF">NE237_007346</name>
</gene>
<name>A0A9Q0QWA9_9MAGN</name>
<comment type="subcellular location">
    <subcellularLocation>
        <location evidence="1">Membrane</location>
    </subcellularLocation>
</comment>
<dbReference type="InterPro" id="IPR038760">
    <property type="entry name" value="PsbY_plant"/>
</dbReference>
<keyword evidence="5" id="KW-0793">Thylakoid</keyword>
<protein>
    <submittedName>
        <fullName evidence="8">Uncharacterized protein</fullName>
    </submittedName>
</protein>
<evidence type="ECO:0000256" key="6">
    <source>
        <dbReference type="ARBA" id="ARBA00023136"/>
    </source>
</evidence>
<dbReference type="Pfam" id="PF06298">
    <property type="entry name" value="PsbY"/>
    <property type="match status" value="1"/>
</dbReference>
<dbReference type="AlphaFoldDB" id="A0A9Q0QWA9"/>
<dbReference type="PANTHER" id="PTHR34790">
    <property type="entry name" value="PHOTOSYSTEM II CORE COMPLEX PROTEINS PSBY, CHLOROPLASTIC"/>
    <property type="match status" value="1"/>
</dbReference>